<dbReference type="SUPFAM" id="SSF143422">
    <property type="entry name" value="Transposase IS200-like"/>
    <property type="match status" value="1"/>
</dbReference>
<evidence type="ECO:0000313" key="3">
    <source>
        <dbReference type="Proteomes" id="UP000318437"/>
    </source>
</evidence>
<dbReference type="SMART" id="SM01321">
    <property type="entry name" value="Y1_Tnp"/>
    <property type="match status" value="1"/>
</dbReference>
<dbReference type="InterPro" id="IPR002686">
    <property type="entry name" value="Transposase_17"/>
</dbReference>
<dbReference type="GO" id="GO:0006313">
    <property type="term" value="P:DNA transposition"/>
    <property type="evidence" value="ECO:0007669"/>
    <property type="project" value="InterPro"/>
</dbReference>
<evidence type="ECO:0000259" key="1">
    <source>
        <dbReference type="SMART" id="SM01321"/>
    </source>
</evidence>
<dbReference type="EMBL" id="SJPS01000003">
    <property type="protein sequence ID" value="TWU27841.1"/>
    <property type="molecule type" value="Genomic_DNA"/>
</dbReference>
<dbReference type="InterPro" id="IPR036515">
    <property type="entry name" value="Transposase_17_sf"/>
</dbReference>
<dbReference type="PANTHER" id="PTHR34322:SF2">
    <property type="entry name" value="TRANSPOSASE IS200-LIKE DOMAIN-CONTAINING PROTEIN"/>
    <property type="match status" value="1"/>
</dbReference>
<evidence type="ECO:0000313" key="2">
    <source>
        <dbReference type="EMBL" id="TWU27841.1"/>
    </source>
</evidence>
<keyword evidence="3" id="KW-1185">Reference proteome</keyword>
<gene>
    <name evidence="2" type="ORF">Pla144_26180</name>
</gene>
<reference evidence="2 3" key="1">
    <citation type="submission" date="2019-02" db="EMBL/GenBank/DDBJ databases">
        <title>Deep-cultivation of Planctomycetes and their phenomic and genomic characterization uncovers novel biology.</title>
        <authorList>
            <person name="Wiegand S."/>
            <person name="Jogler M."/>
            <person name="Boedeker C."/>
            <person name="Pinto D."/>
            <person name="Vollmers J."/>
            <person name="Rivas-Marin E."/>
            <person name="Kohn T."/>
            <person name="Peeters S.H."/>
            <person name="Heuer A."/>
            <person name="Rast P."/>
            <person name="Oberbeckmann S."/>
            <person name="Bunk B."/>
            <person name="Jeske O."/>
            <person name="Meyerdierks A."/>
            <person name="Storesund J.E."/>
            <person name="Kallscheuer N."/>
            <person name="Luecker S."/>
            <person name="Lage O.M."/>
            <person name="Pohl T."/>
            <person name="Merkel B.J."/>
            <person name="Hornburger P."/>
            <person name="Mueller R.-W."/>
            <person name="Bruemmer F."/>
            <person name="Labrenz M."/>
            <person name="Spormann A.M."/>
            <person name="Op Den Camp H."/>
            <person name="Overmann J."/>
            <person name="Amann R."/>
            <person name="Jetten M.S.M."/>
            <person name="Mascher T."/>
            <person name="Medema M.H."/>
            <person name="Devos D.P."/>
            <person name="Kaster A.-K."/>
            <person name="Ovreas L."/>
            <person name="Rohde M."/>
            <person name="Galperin M.Y."/>
            <person name="Jogler C."/>
        </authorList>
    </citation>
    <scope>NUCLEOTIDE SEQUENCE [LARGE SCALE GENOMIC DNA]</scope>
    <source>
        <strain evidence="2 3">Pla144</strain>
    </source>
</reference>
<organism evidence="2 3">
    <name type="scientific">Bythopirellula polymerisocia</name>
    <dbReference type="NCBI Taxonomy" id="2528003"/>
    <lineage>
        <taxon>Bacteria</taxon>
        <taxon>Pseudomonadati</taxon>
        <taxon>Planctomycetota</taxon>
        <taxon>Planctomycetia</taxon>
        <taxon>Pirellulales</taxon>
        <taxon>Lacipirellulaceae</taxon>
        <taxon>Bythopirellula</taxon>
    </lineage>
</organism>
<sequence>MPRTARITPGGMVFHVLNRGVGRMRLFKKDRDYEAFEEIIAKTLLTCPMRICSYCLMPNHWHLVLWPEASDDLAVFMQKLTITHVRNLQEHHRRVGMGHVYQGRYKSFPVEADDHYYQLVRYVERNALRAKLVTTADAWRWSSLWRREHGTAEERRLLSSWPLPRSRGWLDFVNEPQTDAELKAIRRAISRGQPFGNDHWIHQTAKQLGLESTMRRRGRPSKMEQAIRN</sequence>
<dbReference type="PANTHER" id="PTHR34322">
    <property type="entry name" value="TRANSPOSASE, Y1_TNP DOMAIN-CONTAINING"/>
    <property type="match status" value="1"/>
</dbReference>
<dbReference type="Pfam" id="PF01797">
    <property type="entry name" value="Y1_Tnp"/>
    <property type="match status" value="1"/>
</dbReference>
<dbReference type="Gene3D" id="3.30.70.1290">
    <property type="entry name" value="Transposase IS200-like"/>
    <property type="match status" value="1"/>
</dbReference>
<dbReference type="AlphaFoldDB" id="A0A5C6CWP5"/>
<name>A0A5C6CWP5_9BACT</name>
<feature type="domain" description="Transposase IS200-like" evidence="1">
    <location>
        <begin position="9"/>
        <end position="126"/>
    </location>
</feature>
<protein>
    <submittedName>
        <fullName evidence="2">Transposase IS200 like protein</fullName>
    </submittedName>
</protein>
<dbReference type="Proteomes" id="UP000318437">
    <property type="component" value="Unassembled WGS sequence"/>
</dbReference>
<dbReference type="GO" id="GO:0004803">
    <property type="term" value="F:transposase activity"/>
    <property type="evidence" value="ECO:0007669"/>
    <property type="project" value="InterPro"/>
</dbReference>
<dbReference type="RefSeq" id="WP_197530633.1">
    <property type="nucleotide sequence ID" value="NZ_SJPS01000003.1"/>
</dbReference>
<dbReference type="GO" id="GO:0003677">
    <property type="term" value="F:DNA binding"/>
    <property type="evidence" value="ECO:0007669"/>
    <property type="project" value="InterPro"/>
</dbReference>
<comment type="caution">
    <text evidence="2">The sequence shown here is derived from an EMBL/GenBank/DDBJ whole genome shotgun (WGS) entry which is preliminary data.</text>
</comment>
<accession>A0A5C6CWP5</accession>
<proteinExistence type="predicted"/>